<reference evidence="5 6" key="1">
    <citation type="submission" date="2017-09" db="EMBL/GenBank/DDBJ databases">
        <title>Mesorhizobum sanjuanii sp. nov. isolated from nodules of Lotus tenuis in saline-alkaline lowlands of Flooding Pampa.</title>
        <authorList>
            <person name="Sannazzaro A.I."/>
            <person name="Torres Tejerizo G.A."/>
            <person name="Fontana F."/>
            <person name="Cumpa Velazquez L.M."/>
            <person name="Hansen L."/>
            <person name="Pistorio M."/>
            <person name="Estrella M.J."/>
        </authorList>
    </citation>
    <scope>NUCLEOTIDE SEQUENCE [LARGE SCALE GENOMIC DNA]</scope>
    <source>
        <strain evidence="5 6">BSA136</strain>
    </source>
</reference>
<dbReference type="PANTHER" id="PTHR43537">
    <property type="entry name" value="TRANSCRIPTIONAL REGULATOR, GNTR FAMILY"/>
    <property type="match status" value="1"/>
</dbReference>
<dbReference type="PANTHER" id="PTHR43537:SF20">
    <property type="entry name" value="HTH-TYPE TRANSCRIPTIONAL REPRESSOR GLAR"/>
    <property type="match status" value="1"/>
</dbReference>
<dbReference type="InterPro" id="IPR036390">
    <property type="entry name" value="WH_DNA-bd_sf"/>
</dbReference>
<evidence type="ECO:0000256" key="1">
    <source>
        <dbReference type="ARBA" id="ARBA00023015"/>
    </source>
</evidence>
<accession>A0A2A6FLI6</accession>
<evidence type="ECO:0000256" key="3">
    <source>
        <dbReference type="ARBA" id="ARBA00023163"/>
    </source>
</evidence>
<dbReference type="Gene3D" id="1.10.10.10">
    <property type="entry name" value="Winged helix-like DNA-binding domain superfamily/Winged helix DNA-binding domain"/>
    <property type="match status" value="1"/>
</dbReference>
<evidence type="ECO:0000313" key="6">
    <source>
        <dbReference type="Proteomes" id="UP000219182"/>
    </source>
</evidence>
<dbReference type="GO" id="GO:0003677">
    <property type="term" value="F:DNA binding"/>
    <property type="evidence" value="ECO:0007669"/>
    <property type="project" value="UniProtKB-KW"/>
</dbReference>
<evidence type="ECO:0000256" key="2">
    <source>
        <dbReference type="ARBA" id="ARBA00023125"/>
    </source>
</evidence>
<dbReference type="Pfam" id="PF07729">
    <property type="entry name" value="FCD"/>
    <property type="match status" value="1"/>
</dbReference>
<dbReference type="InterPro" id="IPR000524">
    <property type="entry name" value="Tscrpt_reg_HTH_GntR"/>
</dbReference>
<dbReference type="SUPFAM" id="SSF46785">
    <property type="entry name" value="Winged helix' DNA-binding domain"/>
    <property type="match status" value="1"/>
</dbReference>
<evidence type="ECO:0000259" key="4">
    <source>
        <dbReference type="PROSITE" id="PS50949"/>
    </source>
</evidence>
<keyword evidence="1" id="KW-0805">Transcription regulation</keyword>
<gene>
    <name evidence="5" type="ORF">CN311_01600</name>
</gene>
<dbReference type="InterPro" id="IPR036388">
    <property type="entry name" value="WH-like_DNA-bd_sf"/>
</dbReference>
<dbReference type="SMART" id="SM00345">
    <property type="entry name" value="HTH_GNTR"/>
    <property type="match status" value="1"/>
</dbReference>
<comment type="caution">
    <text evidence="5">The sequence shown here is derived from an EMBL/GenBank/DDBJ whole genome shotgun (WGS) entry which is preliminary data.</text>
</comment>
<dbReference type="AlphaFoldDB" id="A0A2A6FLI6"/>
<keyword evidence="6" id="KW-1185">Reference proteome</keyword>
<keyword evidence="3" id="KW-0804">Transcription</keyword>
<dbReference type="Gene3D" id="1.20.120.530">
    <property type="entry name" value="GntR ligand-binding domain-like"/>
    <property type="match status" value="1"/>
</dbReference>
<dbReference type="RefSeq" id="WP_097571691.1">
    <property type="nucleotide sequence ID" value="NZ_NWQG01000007.1"/>
</dbReference>
<dbReference type="SUPFAM" id="SSF48008">
    <property type="entry name" value="GntR ligand-binding domain-like"/>
    <property type="match status" value="1"/>
</dbReference>
<dbReference type="Pfam" id="PF00392">
    <property type="entry name" value="GntR"/>
    <property type="match status" value="1"/>
</dbReference>
<name>A0A2A6FLI6_9HYPH</name>
<organism evidence="5 6">
    <name type="scientific">Mesorhizobium sanjuanii</name>
    <dbReference type="NCBI Taxonomy" id="2037900"/>
    <lineage>
        <taxon>Bacteria</taxon>
        <taxon>Pseudomonadati</taxon>
        <taxon>Pseudomonadota</taxon>
        <taxon>Alphaproteobacteria</taxon>
        <taxon>Hyphomicrobiales</taxon>
        <taxon>Phyllobacteriaceae</taxon>
        <taxon>Mesorhizobium</taxon>
    </lineage>
</organism>
<dbReference type="Proteomes" id="UP000219182">
    <property type="component" value="Unassembled WGS sequence"/>
</dbReference>
<evidence type="ECO:0000313" key="5">
    <source>
        <dbReference type="EMBL" id="PDQ22820.1"/>
    </source>
</evidence>
<proteinExistence type="predicted"/>
<keyword evidence="2" id="KW-0238">DNA-binding</keyword>
<feature type="domain" description="HTH gntR-type" evidence="4">
    <location>
        <begin position="16"/>
        <end position="83"/>
    </location>
</feature>
<dbReference type="InterPro" id="IPR008920">
    <property type="entry name" value="TF_FadR/GntR_C"/>
</dbReference>
<dbReference type="InterPro" id="IPR011711">
    <property type="entry name" value="GntR_C"/>
</dbReference>
<protein>
    <submittedName>
        <fullName evidence="5">Transcriptional regulator</fullName>
    </submittedName>
</protein>
<sequence>MLRHSAVQRNPEDNRQTLAEIVSDKIRNDIITGIFKPGERLAMGALRQRYGISMSPLREALAGLAAEQFIDFEGHRGYQVGAMSKADLDDLTETRKLLEADIARLSLRHGDEVWESNIIAAFHQLAHTERQMIEKGLRGDKEWEERNAAFHGAISEACPLHWLKFLRAQIFMKAQRYRFLAWSALPGPETVAAEHREIFEATMARDEARLIEAINVHIDNVAVYARALIPN</sequence>
<dbReference type="PROSITE" id="PS50949">
    <property type="entry name" value="HTH_GNTR"/>
    <property type="match status" value="1"/>
</dbReference>
<dbReference type="GO" id="GO:0003700">
    <property type="term" value="F:DNA-binding transcription factor activity"/>
    <property type="evidence" value="ECO:0007669"/>
    <property type="project" value="InterPro"/>
</dbReference>
<dbReference type="SMART" id="SM00895">
    <property type="entry name" value="FCD"/>
    <property type="match status" value="1"/>
</dbReference>
<dbReference type="EMBL" id="NWQG01000007">
    <property type="protein sequence ID" value="PDQ22820.1"/>
    <property type="molecule type" value="Genomic_DNA"/>
</dbReference>